<dbReference type="Proteomes" id="UP000218209">
    <property type="component" value="Unassembled WGS sequence"/>
</dbReference>
<protein>
    <submittedName>
        <fullName evidence="1">Uncharacterized protein</fullName>
    </submittedName>
</protein>
<sequence>MHCLTWSTTALSLRVRRLLLPCFQNQLCRVVLYTPSHLSMFLWLRAASATQPNDVHGLDARVSMSAPLLRTTTFDNGDAIQLFCRQRRLCGLCGRRGGSGRRRVSIHLRSR</sequence>
<proteinExistence type="predicted"/>
<accession>A0A1X6PDC3</accession>
<name>A0A1X6PDC3_PORUM</name>
<evidence type="ECO:0000313" key="2">
    <source>
        <dbReference type="Proteomes" id="UP000218209"/>
    </source>
</evidence>
<dbReference type="AlphaFoldDB" id="A0A1X6PDC3"/>
<organism evidence="1 2">
    <name type="scientific">Porphyra umbilicalis</name>
    <name type="common">Purple laver</name>
    <name type="synonym">Red alga</name>
    <dbReference type="NCBI Taxonomy" id="2786"/>
    <lineage>
        <taxon>Eukaryota</taxon>
        <taxon>Rhodophyta</taxon>
        <taxon>Bangiophyceae</taxon>
        <taxon>Bangiales</taxon>
        <taxon>Bangiaceae</taxon>
        <taxon>Porphyra</taxon>
    </lineage>
</organism>
<reference evidence="1 2" key="1">
    <citation type="submission" date="2017-03" db="EMBL/GenBank/DDBJ databases">
        <title>WGS assembly of Porphyra umbilicalis.</title>
        <authorList>
            <person name="Brawley S.H."/>
            <person name="Blouin N.A."/>
            <person name="Ficko-Blean E."/>
            <person name="Wheeler G.L."/>
            <person name="Lohr M."/>
            <person name="Goodson H.V."/>
            <person name="Jenkins J.W."/>
            <person name="Blaby-Haas C.E."/>
            <person name="Helliwell K.E."/>
            <person name="Chan C."/>
            <person name="Marriage T."/>
            <person name="Bhattacharya D."/>
            <person name="Klein A.S."/>
            <person name="Badis Y."/>
            <person name="Brodie J."/>
            <person name="Cao Y."/>
            <person name="Collen J."/>
            <person name="Dittami S.M."/>
            <person name="Gachon C.M."/>
            <person name="Green B.R."/>
            <person name="Karpowicz S."/>
            <person name="Kim J.W."/>
            <person name="Kudahl U."/>
            <person name="Lin S."/>
            <person name="Michel G."/>
            <person name="Mittag M."/>
            <person name="Olson B.J."/>
            <person name="Pangilinan J."/>
            <person name="Peng Y."/>
            <person name="Qiu H."/>
            <person name="Shu S."/>
            <person name="Singer J.T."/>
            <person name="Smith A.G."/>
            <person name="Sprecher B.N."/>
            <person name="Wagner V."/>
            <person name="Wang W."/>
            <person name="Wang Z.-Y."/>
            <person name="Yan J."/>
            <person name="Yarish C."/>
            <person name="Zoeuner-Riek S."/>
            <person name="Zhuang Y."/>
            <person name="Zou Y."/>
            <person name="Lindquist E.A."/>
            <person name="Grimwood J."/>
            <person name="Barry K."/>
            <person name="Rokhsar D.S."/>
            <person name="Schmutz J."/>
            <person name="Stiller J.W."/>
            <person name="Grossman A.R."/>
            <person name="Prochnik S.E."/>
        </authorList>
    </citation>
    <scope>NUCLEOTIDE SEQUENCE [LARGE SCALE GENOMIC DNA]</scope>
    <source>
        <strain evidence="1">4086291</strain>
    </source>
</reference>
<keyword evidence="2" id="KW-1185">Reference proteome</keyword>
<evidence type="ECO:0000313" key="1">
    <source>
        <dbReference type="EMBL" id="OSX78735.1"/>
    </source>
</evidence>
<dbReference type="EMBL" id="KV918806">
    <property type="protein sequence ID" value="OSX78735.1"/>
    <property type="molecule type" value="Genomic_DNA"/>
</dbReference>
<gene>
    <name evidence="1" type="ORF">BU14_0101s0016</name>
</gene>